<feature type="domain" description="Ig-like" evidence="2">
    <location>
        <begin position="180"/>
        <end position="287"/>
    </location>
</feature>
<dbReference type="InterPro" id="IPR036179">
    <property type="entry name" value="Ig-like_dom_sf"/>
</dbReference>
<evidence type="ECO:0000313" key="4">
    <source>
        <dbReference type="Proteomes" id="UP000789390"/>
    </source>
</evidence>
<dbReference type="InterPro" id="IPR037448">
    <property type="entry name" value="Zig-8"/>
</dbReference>
<dbReference type="CDD" id="cd00096">
    <property type="entry name" value="Ig"/>
    <property type="match status" value="1"/>
</dbReference>
<dbReference type="InterPro" id="IPR003599">
    <property type="entry name" value="Ig_sub"/>
</dbReference>
<dbReference type="Pfam" id="PF13927">
    <property type="entry name" value="Ig_3"/>
    <property type="match status" value="1"/>
</dbReference>
<proteinExistence type="predicted"/>
<evidence type="ECO:0000256" key="1">
    <source>
        <dbReference type="SAM" id="Phobius"/>
    </source>
</evidence>
<dbReference type="PROSITE" id="PS50835">
    <property type="entry name" value="IG_LIKE"/>
    <property type="match status" value="2"/>
</dbReference>
<dbReference type="Pfam" id="PF07679">
    <property type="entry name" value="I-set"/>
    <property type="match status" value="1"/>
</dbReference>
<name>A0A8J2RKD6_9CRUS</name>
<dbReference type="PANTHER" id="PTHR23279:SF36">
    <property type="entry name" value="DEFECTIVE PROBOSCIS EXTENSION RESPONSE 9, ISOFORM A"/>
    <property type="match status" value="1"/>
</dbReference>
<keyword evidence="4" id="KW-1185">Reference proteome</keyword>
<dbReference type="GO" id="GO:0032589">
    <property type="term" value="C:neuron projection membrane"/>
    <property type="evidence" value="ECO:0007669"/>
    <property type="project" value="TreeGrafter"/>
</dbReference>
<sequence length="330" mass="37198">MQYFVIFTLTYDGDAVDYKHYFVAKLAKYADFSIVKELRNYNNSEIGSNILTNGIVNKSYVVTSGRKWDLNETETPLPPKINTVITAQTGDTAFLPCHVSLREDHGVSWVRRRDWHILTADSKVYSRDERIRVTSVDSTENTWTLLIKYIQKDDEGIYDCQITTRRSAWTQSIELRIVEPQAVLVGTEDIYVGVGSPFTITCVITNTLKPPEYVSWNVDSKSLNFGSNQEQQSSHFKKRWNGAGYSVTFDSGPPSVSRLIVNSATPSDSGRYTCQPSSGLSASTHVHVALGNEMAAIQAADTAGRDRCLRWFLLTVAIVLLLNLNWYHLY</sequence>
<organism evidence="3 4">
    <name type="scientific">Daphnia galeata</name>
    <dbReference type="NCBI Taxonomy" id="27404"/>
    <lineage>
        <taxon>Eukaryota</taxon>
        <taxon>Metazoa</taxon>
        <taxon>Ecdysozoa</taxon>
        <taxon>Arthropoda</taxon>
        <taxon>Crustacea</taxon>
        <taxon>Branchiopoda</taxon>
        <taxon>Diplostraca</taxon>
        <taxon>Cladocera</taxon>
        <taxon>Anomopoda</taxon>
        <taxon>Daphniidae</taxon>
        <taxon>Daphnia</taxon>
    </lineage>
</organism>
<evidence type="ECO:0000259" key="2">
    <source>
        <dbReference type="PROSITE" id="PS50835"/>
    </source>
</evidence>
<keyword evidence="1" id="KW-1133">Transmembrane helix</keyword>
<keyword evidence="1" id="KW-0812">Transmembrane</keyword>
<dbReference type="AlphaFoldDB" id="A0A8J2RKD6"/>
<dbReference type="SUPFAM" id="SSF48726">
    <property type="entry name" value="Immunoglobulin"/>
    <property type="match status" value="2"/>
</dbReference>
<dbReference type="FunFam" id="2.60.40.10:FF:004825">
    <property type="match status" value="1"/>
</dbReference>
<dbReference type="SMART" id="SM00406">
    <property type="entry name" value="IGv"/>
    <property type="match status" value="1"/>
</dbReference>
<feature type="transmembrane region" description="Helical" evidence="1">
    <location>
        <begin position="311"/>
        <end position="329"/>
    </location>
</feature>
<gene>
    <name evidence="3" type="ORF">DGAL_LOCUS3861</name>
</gene>
<accession>A0A8J2RKD6</accession>
<dbReference type="PANTHER" id="PTHR23279">
    <property type="entry name" value="DEFECTIVE PROBOSCIS EXTENSION RESPONSE DPR -RELATED"/>
    <property type="match status" value="1"/>
</dbReference>
<dbReference type="Gene3D" id="2.60.40.10">
    <property type="entry name" value="Immunoglobulins"/>
    <property type="match status" value="2"/>
</dbReference>
<keyword evidence="1" id="KW-0472">Membrane</keyword>
<dbReference type="OrthoDB" id="190835at2759"/>
<dbReference type="InterPro" id="IPR013098">
    <property type="entry name" value="Ig_I-set"/>
</dbReference>
<dbReference type="SMART" id="SM00409">
    <property type="entry name" value="IG"/>
    <property type="match status" value="2"/>
</dbReference>
<dbReference type="GO" id="GO:0050808">
    <property type="term" value="P:synapse organization"/>
    <property type="evidence" value="ECO:0007669"/>
    <property type="project" value="TreeGrafter"/>
</dbReference>
<comment type="caution">
    <text evidence="3">The sequence shown here is derived from an EMBL/GenBank/DDBJ whole genome shotgun (WGS) entry which is preliminary data.</text>
</comment>
<dbReference type="InterPro" id="IPR007110">
    <property type="entry name" value="Ig-like_dom"/>
</dbReference>
<dbReference type="Proteomes" id="UP000789390">
    <property type="component" value="Unassembled WGS sequence"/>
</dbReference>
<dbReference type="InterPro" id="IPR013106">
    <property type="entry name" value="Ig_V-set"/>
</dbReference>
<reference evidence="3" key="1">
    <citation type="submission" date="2021-11" db="EMBL/GenBank/DDBJ databases">
        <authorList>
            <person name="Schell T."/>
        </authorList>
    </citation>
    <scope>NUCLEOTIDE SEQUENCE</scope>
    <source>
        <strain evidence="3">M5</strain>
    </source>
</reference>
<dbReference type="InterPro" id="IPR003598">
    <property type="entry name" value="Ig_sub2"/>
</dbReference>
<feature type="domain" description="Ig-like" evidence="2">
    <location>
        <begin position="79"/>
        <end position="176"/>
    </location>
</feature>
<dbReference type="SMART" id="SM00408">
    <property type="entry name" value="IGc2"/>
    <property type="match status" value="2"/>
</dbReference>
<evidence type="ECO:0000313" key="3">
    <source>
        <dbReference type="EMBL" id="CAH0101529.1"/>
    </source>
</evidence>
<dbReference type="EMBL" id="CAKKLH010000058">
    <property type="protein sequence ID" value="CAH0101529.1"/>
    <property type="molecule type" value="Genomic_DNA"/>
</dbReference>
<dbReference type="InterPro" id="IPR013783">
    <property type="entry name" value="Ig-like_fold"/>
</dbReference>
<protein>
    <recommendedName>
        <fullName evidence="2">Ig-like domain-containing protein</fullName>
    </recommendedName>
</protein>